<dbReference type="InterPro" id="IPR013762">
    <property type="entry name" value="Integrase-like_cat_sf"/>
</dbReference>
<accession>A0ABS3YVW6</accession>
<dbReference type="EMBL" id="JAGHKO010000004">
    <property type="protein sequence ID" value="MBO9202055.1"/>
    <property type="molecule type" value="Genomic_DNA"/>
</dbReference>
<protein>
    <submittedName>
        <fullName evidence="2">Uncharacterized protein</fullName>
    </submittedName>
</protein>
<evidence type="ECO:0000256" key="1">
    <source>
        <dbReference type="ARBA" id="ARBA00023172"/>
    </source>
</evidence>
<organism evidence="2 3">
    <name type="scientific">Niastella soli</name>
    <dbReference type="NCBI Taxonomy" id="2821487"/>
    <lineage>
        <taxon>Bacteria</taxon>
        <taxon>Pseudomonadati</taxon>
        <taxon>Bacteroidota</taxon>
        <taxon>Chitinophagia</taxon>
        <taxon>Chitinophagales</taxon>
        <taxon>Chitinophagaceae</taxon>
        <taxon>Niastella</taxon>
    </lineage>
</organism>
<keyword evidence="3" id="KW-1185">Reference proteome</keyword>
<sequence>MHCTIIILPNLVNKQVEISESFARTVKGSNHAARIQKGTKTDNARYLPLTDDLIILLEKQIAGKQPDDLVFPSPNGLSIDDRMLERRILKPVLIKLGFGNRDLYAARQDVIIVDNRGCRA</sequence>
<dbReference type="InterPro" id="IPR011010">
    <property type="entry name" value="DNA_brk_join_enz"/>
</dbReference>
<reference evidence="2 3" key="1">
    <citation type="submission" date="2021-03" db="EMBL/GenBank/DDBJ databases">
        <title>Assistant Professor.</title>
        <authorList>
            <person name="Huq M.A."/>
        </authorList>
    </citation>
    <scope>NUCLEOTIDE SEQUENCE [LARGE SCALE GENOMIC DNA]</scope>
    <source>
        <strain evidence="2 3">MAH-29</strain>
    </source>
</reference>
<comment type="caution">
    <text evidence="2">The sequence shown here is derived from an EMBL/GenBank/DDBJ whole genome shotgun (WGS) entry which is preliminary data.</text>
</comment>
<evidence type="ECO:0000313" key="3">
    <source>
        <dbReference type="Proteomes" id="UP000677244"/>
    </source>
</evidence>
<evidence type="ECO:0000313" key="2">
    <source>
        <dbReference type="EMBL" id="MBO9202055.1"/>
    </source>
</evidence>
<keyword evidence="1" id="KW-0233">DNA recombination</keyword>
<proteinExistence type="predicted"/>
<name>A0ABS3YVW6_9BACT</name>
<dbReference type="Gene3D" id="1.10.443.10">
    <property type="entry name" value="Intergrase catalytic core"/>
    <property type="match status" value="1"/>
</dbReference>
<dbReference type="Proteomes" id="UP000677244">
    <property type="component" value="Unassembled WGS sequence"/>
</dbReference>
<gene>
    <name evidence="2" type="ORF">J7I42_17355</name>
</gene>
<dbReference type="RefSeq" id="WP_209140107.1">
    <property type="nucleotide sequence ID" value="NZ_JAGHKO010000004.1"/>
</dbReference>
<dbReference type="SUPFAM" id="SSF56349">
    <property type="entry name" value="DNA breaking-rejoining enzymes"/>
    <property type="match status" value="1"/>
</dbReference>